<dbReference type="GO" id="GO:0042802">
    <property type="term" value="F:identical protein binding"/>
    <property type="evidence" value="ECO:0007669"/>
    <property type="project" value="Ensembl"/>
</dbReference>
<evidence type="ECO:0000313" key="13">
    <source>
        <dbReference type="Proteomes" id="UP000472274"/>
    </source>
</evidence>
<dbReference type="InterPro" id="IPR008928">
    <property type="entry name" value="6-hairpin_glycosidase_sf"/>
</dbReference>
<evidence type="ECO:0000256" key="2">
    <source>
        <dbReference type="ARBA" id="ARBA00008558"/>
    </source>
</evidence>
<protein>
    <recommendedName>
        <fullName evidence="4">N-acylglucosamine 2-epimerase</fullName>
        <ecNumber evidence="3">5.1.3.8</ecNumber>
    </recommendedName>
    <alternativeName>
        <fullName evidence="8">GlcNAc 2-epimerase</fullName>
    </alternativeName>
    <alternativeName>
        <fullName evidence="6">N-acetyl-D-glucosamine 2-epimerase</fullName>
    </alternativeName>
    <alternativeName>
        <fullName evidence="7">Renin-binding protein</fullName>
    </alternativeName>
</protein>
<keyword evidence="5" id="KW-0413">Isomerase</keyword>
<evidence type="ECO:0000256" key="10">
    <source>
        <dbReference type="ARBA" id="ARBA00046544"/>
    </source>
</evidence>
<dbReference type="GeneTree" id="ENSGT00390000013740"/>
<comment type="pathway">
    <text evidence="1">Amino-sugar metabolism; N-acetylneuraminate degradation.</text>
</comment>
<comment type="catalytic activity">
    <reaction evidence="9">
        <text>an N-acyl-D-glucosamine = an N-acyl-D-mannosamine</text>
        <dbReference type="Rhea" id="RHEA:19033"/>
        <dbReference type="ChEBI" id="CHEBI:16062"/>
        <dbReference type="ChEBI" id="CHEBI:17274"/>
        <dbReference type="EC" id="5.1.3.8"/>
    </reaction>
    <physiologicalReaction direction="left-to-right" evidence="9">
        <dbReference type="Rhea" id="RHEA:19034"/>
    </physiologicalReaction>
    <physiologicalReaction direction="right-to-left" evidence="9">
        <dbReference type="Rhea" id="RHEA:19035"/>
    </physiologicalReaction>
</comment>
<dbReference type="GO" id="GO:0050121">
    <property type="term" value="F:N-acylglucosamine 2-epimerase activity"/>
    <property type="evidence" value="ECO:0007669"/>
    <property type="project" value="UniProtKB-EC"/>
</dbReference>
<dbReference type="PANTHER" id="PTHR15108">
    <property type="entry name" value="N-ACYLGLUCOSAMINE-2-EPIMERASE"/>
    <property type="match status" value="1"/>
</dbReference>
<evidence type="ECO:0000256" key="11">
    <source>
        <dbReference type="SAM" id="MobiDB-lite"/>
    </source>
</evidence>
<dbReference type="SUPFAM" id="SSF48208">
    <property type="entry name" value="Six-hairpin glycosidases"/>
    <property type="match status" value="1"/>
</dbReference>
<dbReference type="InterPro" id="IPR012341">
    <property type="entry name" value="6hp_glycosidase-like_sf"/>
</dbReference>
<keyword evidence="13" id="KW-1185">Reference proteome</keyword>
<sequence>DPGSHDQPHGGGCGGREPGCLGPFPRGLWRGEPGRLGPFPAGGEFLLRCARVGPGSPKAAFALSRDGRPTKVQRSIFSECFCALGLDELGRATGEPRYQREARVLLEAVVRWVREDPTELGRPLLAGATPHEPLAVPMMLLCLAEQLGDGAGGPLAELEGWCAQHLLRHLQRDGSAVLENVAEDGKELPGCLGRQQNPGHAIEAGWFLLRYAQRQGDAALAAQAIEGFMVRPFQAGWDPEHGGLFAFQDVDGLCPTQLEWSMKLWWPHAEAMVAFLMAYAHSREPALLRLFHQVAEYTFERVSAGPGRLGSRGAGGRSPDAWVPCQGSARDGRSHTSPGAEGSGVQVHSRRVDGGDPMSPLTPPLYPWGAASQPTDSRPCRSLHPAHSGLVSDLELGPVRLRCALGAARPCGPFLSSRPLFLGWDHVTDSQVEPTPGPVRSLGRTPFSATALLGVPSLPGVKPLHLLEPHLSEP</sequence>
<evidence type="ECO:0000256" key="3">
    <source>
        <dbReference type="ARBA" id="ARBA00013176"/>
    </source>
</evidence>
<evidence type="ECO:0000256" key="7">
    <source>
        <dbReference type="ARBA" id="ARBA00031909"/>
    </source>
</evidence>
<evidence type="ECO:0000256" key="8">
    <source>
        <dbReference type="ARBA" id="ARBA00033215"/>
    </source>
</evidence>
<evidence type="ECO:0000256" key="4">
    <source>
        <dbReference type="ARBA" id="ARBA00014959"/>
    </source>
</evidence>
<dbReference type="Proteomes" id="UP000472274">
    <property type="component" value="Unplaced"/>
</dbReference>
<dbReference type="Ensembl" id="ENSTMTT00000027442.1">
    <property type="protein sequence ID" value="ENSTMTP00000026478.1"/>
    <property type="gene ID" value="ENSTMTG00000019358.1"/>
</dbReference>
<evidence type="ECO:0000256" key="5">
    <source>
        <dbReference type="ARBA" id="ARBA00023235"/>
    </source>
</evidence>
<dbReference type="GO" id="GO:0005975">
    <property type="term" value="P:carbohydrate metabolic process"/>
    <property type="evidence" value="ECO:0007669"/>
    <property type="project" value="InterPro"/>
</dbReference>
<reference evidence="12" key="2">
    <citation type="submission" date="2025-09" db="UniProtKB">
        <authorList>
            <consortium name="Ensembl"/>
        </authorList>
    </citation>
    <scope>IDENTIFICATION</scope>
</reference>
<accession>A0A674K0P0</accession>
<dbReference type="AlphaFoldDB" id="A0A674K0P0"/>
<evidence type="ECO:0000256" key="1">
    <source>
        <dbReference type="ARBA" id="ARBA00004878"/>
    </source>
</evidence>
<proteinExistence type="inferred from homology"/>
<dbReference type="InParanoid" id="A0A674K0P0"/>
<dbReference type="Gene3D" id="1.50.10.10">
    <property type="match status" value="1"/>
</dbReference>
<dbReference type="Pfam" id="PF07221">
    <property type="entry name" value="GlcNAc_2-epim"/>
    <property type="match status" value="1"/>
</dbReference>
<comment type="similarity">
    <text evidence="2">Belongs to the N-acylglucosamine 2-epimerase family.</text>
</comment>
<dbReference type="EC" id="5.1.3.8" evidence="3"/>
<comment type="subunit">
    <text evidence="10">Homodimer. Forms a heterodimer with renin and inhibits its activity.</text>
</comment>
<evidence type="ECO:0000313" key="12">
    <source>
        <dbReference type="Ensembl" id="ENSTMTP00000026478.1"/>
    </source>
</evidence>
<evidence type="ECO:0000256" key="9">
    <source>
        <dbReference type="ARBA" id="ARBA00034243"/>
    </source>
</evidence>
<feature type="region of interest" description="Disordered" evidence="11">
    <location>
        <begin position="305"/>
        <end position="381"/>
    </location>
</feature>
<name>A0A674K0P0_9SAUR</name>
<gene>
    <name evidence="12" type="primary">RENBP</name>
</gene>
<feature type="compositionally biased region" description="Gly residues" evidence="11">
    <location>
        <begin position="307"/>
        <end position="316"/>
    </location>
</feature>
<dbReference type="InterPro" id="IPR010819">
    <property type="entry name" value="AGE/CE"/>
</dbReference>
<evidence type="ECO:0000256" key="6">
    <source>
        <dbReference type="ARBA" id="ARBA00031608"/>
    </source>
</evidence>
<reference evidence="12" key="1">
    <citation type="submission" date="2025-08" db="UniProtKB">
        <authorList>
            <consortium name="Ensembl"/>
        </authorList>
    </citation>
    <scope>IDENTIFICATION</scope>
</reference>
<dbReference type="GO" id="GO:0030414">
    <property type="term" value="F:peptidase inhibitor activity"/>
    <property type="evidence" value="ECO:0007669"/>
    <property type="project" value="Ensembl"/>
</dbReference>
<organism evidence="12 13">
    <name type="scientific">Terrapene triunguis</name>
    <name type="common">Three-toed box turtle</name>
    <dbReference type="NCBI Taxonomy" id="2587831"/>
    <lineage>
        <taxon>Eukaryota</taxon>
        <taxon>Metazoa</taxon>
        <taxon>Chordata</taxon>
        <taxon>Craniata</taxon>
        <taxon>Vertebrata</taxon>
        <taxon>Euteleostomi</taxon>
        <taxon>Archelosauria</taxon>
        <taxon>Testudinata</taxon>
        <taxon>Testudines</taxon>
        <taxon>Cryptodira</taxon>
        <taxon>Durocryptodira</taxon>
        <taxon>Testudinoidea</taxon>
        <taxon>Emydidae</taxon>
        <taxon>Terrapene</taxon>
    </lineage>
</organism>